<keyword evidence="2" id="KW-0472">Membrane</keyword>
<organism evidence="4 5">
    <name type="scientific">Actomonas aquatica</name>
    <dbReference type="NCBI Taxonomy" id="2866162"/>
    <lineage>
        <taxon>Bacteria</taxon>
        <taxon>Pseudomonadati</taxon>
        <taxon>Verrucomicrobiota</taxon>
        <taxon>Opitutia</taxon>
        <taxon>Opitutales</taxon>
        <taxon>Opitutaceae</taxon>
        <taxon>Actomonas</taxon>
    </lineage>
</organism>
<protein>
    <submittedName>
        <fullName evidence="4">HDIG domain-containing protein</fullName>
    </submittedName>
</protein>
<feature type="transmembrane region" description="Helical" evidence="2">
    <location>
        <begin position="404"/>
        <end position="431"/>
    </location>
</feature>
<dbReference type="Pfam" id="PF07698">
    <property type="entry name" value="7TM-7TMR_HD"/>
    <property type="match status" value="1"/>
</dbReference>
<evidence type="ECO:0000313" key="4">
    <source>
        <dbReference type="EMBL" id="WRQ89159.1"/>
    </source>
</evidence>
<dbReference type="EMBL" id="CP139781">
    <property type="protein sequence ID" value="WRQ89159.1"/>
    <property type="molecule type" value="Genomic_DNA"/>
</dbReference>
<dbReference type="Gene3D" id="1.10.3210.10">
    <property type="entry name" value="Hypothetical protein af1432"/>
    <property type="match status" value="1"/>
</dbReference>
<dbReference type="InterPro" id="IPR011621">
    <property type="entry name" value="Metal-dep_PHydrolase_7TM_intra"/>
</dbReference>
<feature type="transmembrane region" description="Helical" evidence="2">
    <location>
        <begin position="468"/>
        <end position="490"/>
    </location>
</feature>
<dbReference type="Pfam" id="PF07697">
    <property type="entry name" value="7TMR-HDED"/>
    <property type="match status" value="1"/>
</dbReference>
<evidence type="ECO:0000313" key="5">
    <source>
        <dbReference type="Proteomes" id="UP000738431"/>
    </source>
</evidence>
<dbReference type="InterPro" id="IPR011624">
    <property type="entry name" value="Metal-dep_PHydrolase_7TM_extra"/>
</dbReference>
<name>A0ABZ1CBV2_9BACT</name>
<accession>A0ABZ1CBV2</accession>
<dbReference type="RefSeq" id="WP_221031026.1">
    <property type="nucleotide sequence ID" value="NZ_CP139781.1"/>
</dbReference>
<dbReference type="NCBIfam" id="TIGR00277">
    <property type="entry name" value="HDIG"/>
    <property type="match status" value="1"/>
</dbReference>
<dbReference type="SUPFAM" id="SSF109604">
    <property type="entry name" value="HD-domain/PDEase-like"/>
    <property type="match status" value="1"/>
</dbReference>
<keyword evidence="2" id="KW-1133">Transmembrane helix</keyword>
<gene>
    <name evidence="4" type="ORF">K1X11_007045</name>
</gene>
<reference evidence="4 5" key="1">
    <citation type="submission" date="2023-12" db="EMBL/GenBank/DDBJ databases">
        <title>Description of an unclassified Opitutus bacterium of Verrucomicrobiota.</title>
        <authorList>
            <person name="Zhang D.-F."/>
        </authorList>
    </citation>
    <scope>NUCLEOTIDE SEQUENCE [LARGE SCALE GENOMIC DNA]</scope>
    <source>
        <strain evidence="4 5">WL0086</strain>
    </source>
</reference>
<dbReference type="SMART" id="SM00471">
    <property type="entry name" value="HDc"/>
    <property type="match status" value="1"/>
</dbReference>
<dbReference type="Pfam" id="PF01966">
    <property type="entry name" value="HD"/>
    <property type="match status" value="1"/>
</dbReference>
<keyword evidence="2" id="KW-0812">Transmembrane</keyword>
<keyword evidence="5" id="KW-1185">Reference proteome</keyword>
<sequence length="805" mass="87829">MALLPKLKLLRGGNTPRRVRKREAPPGLIQFLEQSRVIAALIFIATVAAIVLISFVGVRTSDVPVLPNQTAPVRIVANAPFSYESDELTRVQREQIRDRIPPVYRLEFEPLTQFETNIQDLLEAFERFEQAFPADAASSPAAHEQLETITQDFNRAGPYRTTIDDLRALLFLGNATQRFTVVENALLVLREIYAQGVHDETALGAETAAGGITVFQINKADQVSNQAVESMEDALTLLRINLAAEGIGRPTTLALFRIFRNGVTPNLVYDQEATRALQQQAIADLKPVVVEVTGGQTIIEPGTRVTPEQYEMLVAHRREVLQSGTAAMDEGLQLFGRVLLVLAMVLACSIYIRLEDIETLRSNSRLGLLALVVMLNLTAVRVSYELGALPFFVEHTSAAALLPYIAPTALAPVIVALLIDAGSAVFMALLISIFTGVIYGNRLDLLVLTFLASMVAISSARLTRKRGAIVRATTLGGVVVATFAMLIGVVDRLPPLSVLQQMGAGLGTGILTGVVVVGILPLLESLFKRTTDITLLELTDYNHPLLRRMQMEAPGTYHHSLVVAQLAENAADAIGANALRARVCALFHDIGKMVKPEYYTENQREGINPHDSNNPSLSALIIKSHVKEGVDLALQHRLPRTVINVIRQHHGTSLIRYFFYRAMGAIKPPGQSQAPFPKAEDSNPPLRDPGTPALPGLEPVPVSETTYRYDGPRPQFKESAIILLADSCEAASRSLAKVTPQGLGELIDKIVHDHIADGQLDESPLTFSEITRIKSSFNFTLLNMLHSRVAYPTGEKPKPAENAGS</sequence>
<dbReference type="PANTHER" id="PTHR36442:SF1">
    <property type="entry name" value="CYCLIC-DI-AMP PHOSPHODIESTERASE PGPH"/>
    <property type="match status" value="1"/>
</dbReference>
<evidence type="ECO:0000256" key="2">
    <source>
        <dbReference type="SAM" id="Phobius"/>
    </source>
</evidence>
<feature type="transmembrane region" description="Helical" evidence="2">
    <location>
        <begin position="334"/>
        <end position="354"/>
    </location>
</feature>
<dbReference type="InterPro" id="IPR006674">
    <property type="entry name" value="HD_domain"/>
</dbReference>
<dbReference type="InterPro" id="IPR006675">
    <property type="entry name" value="HDIG_dom"/>
</dbReference>
<feature type="region of interest" description="Disordered" evidence="1">
    <location>
        <begin position="669"/>
        <end position="711"/>
    </location>
</feature>
<dbReference type="CDD" id="cd00077">
    <property type="entry name" value="HDc"/>
    <property type="match status" value="1"/>
</dbReference>
<dbReference type="Proteomes" id="UP000738431">
    <property type="component" value="Chromosome"/>
</dbReference>
<feature type="domain" description="HD" evidence="3">
    <location>
        <begin position="556"/>
        <end position="731"/>
    </location>
</feature>
<evidence type="ECO:0000259" key="3">
    <source>
        <dbReference type="PROSITE" id="PS51831"/>
    </source>
</evidence>
<dbReference type="InterPro" id="IPR003607">
    <property type="entry name" value="HD/PDEase_dom"/>
</dbReference>
<feature type="transmembrane region" description="Helical" evidence="2">
    <location>
        <begin position="37"/>
        <end position="58"/>
    </location>
</feature>
<evidence type="ECO:0000256" key="1">
    <source>
        <dbReference type="SAM" id="MobiDB-lite"/>
    </source>
</evidence>
<dbReference type="PANTHER" id="PTHR36442">
    <property type="entry name" value="CYCLIC-DI-AMP PHOSPHODIESTERASE PGPH"/>
    <property type="match status" value="1"/>
</dbReference>
<dbReference type="InterPro" id="IPR052722">
    <property type="entry name" value="PgpH_phosphodiesterase"/>
</dbReference>
<feature type="transmembrane region" description="Helical" evidence="2">
    <location>
        <begin position="366"/>
        <end position="384"/>
    </location>
</feature>
<dbReference type="PROSITE" id="PS51831">
    <property type="entry name" value="HD"/>
    <property type="match status" value="1"/>
</dbReference>
<feature type="transmembrane region" description="Helical" evidence="2">
    <location>
        <begin position="502"/>
        <end position="523"/>
    </location>
</feature>
<proteinExistence type="predicted"/>